<dbReference type="Proteomes" id="UP000276899">
    <property type="component" value="Chromosome"/>
</dbReference>
<dbReference type="STRING" id="1278298.GCA_000428685_02300"/>
<dbReference type="Pfam" id="PF12802">
    <property type="entry name" value="MarR_2"/>
    <property type="match status" value="1"/>
</dbReference>
<feature type="domain" description="HTH marR-type" evidence="3">
    <location>
        <begin position="19"/>
        <end position="52"/>
    </location>
</feature>
<dbReference type="InterPro" id="IPR036390">
    <property type="entry name" value="WH_DNA-bd_sf"/>
</dbReference>
<dbReference type="EMBL" id="LR134363">
    <property type="protein sequence ID" value="VEG73437.1"/>
    <property type="molecule type" value="Genomic_DNA"/>
</dbReference>
<dbReference type="InterPro" id="IPR000600">
    <property type="entry name" value="ROK"/>
</dbReference>
<dbReference type="Gene3D" id="1.10.10.10">
    <property type="entry name" value="Winged helix-like DNA-binding domain superfamily/Winged helix DNA-binding domain"/>
    <property type="match status" value="1"/>
</dbReference>
<dbReference type="AlphaFoldDB" id="A0A3S5EM07"/>
<dbReference type="InterPro" id="IPR043129">
    <property type="entry name" value="ATPase_NBD"/>
</dbReference>
<comment type="similarity">
    <text evidence="1">Belongs to the ROK (NagC/XylR) family.</text>
</comment>
<dbReference type="GO" id="GO:0006355">
    <property type="term" value="P:regulation of DNA-templated transcription"/>
    <property type="evidence" value="ECO:0007669"/>
    <property type="project" value="InterPro"/>
</dbReference>
<dbReference type="SUPFAM" id="SSF53067">
    <property type="entry name" value="Actin-like ATPase domain"/>
    <property type="match status" value="2"/>
</dbReference>
<feature type="region of interest" description="Disordered" evidence="2">
    <location>
        <begin position="140"/>
        <end position="166"/>
    </location>
</feature>
<dbReference type="SUPFAM" id="SSF46785">
    <property type="entry name" value="Winged helix' DNA-binding domain"/>
    <property type="match status" value="1"/>
</dbReference>
<evidence type="ECO:0000256" key="2">
    <source>
        <dbReference type="SAM" id="MobiDB-lite"/>
    </source>
</evidence>
<keyword evidence="5" id="KW-1185">Reference proteome</keyword>
<protein>
    <submittedName>
        <fullName evidence="4">Making large colonies protein</fullName>
    </submittedName>
</protein>
<dbReference type="Gene3D" id="3.30.420.40">
    <property type="match status" value="2"/>
</dbReference>
<sequence>MLRDSNLALVAQQIFSSAEPVSRADVAAATGMTRSTASRLVDELVASRLVDELPPAAASGPGRPAVPLAPARATVAALGLEINVSRIAVRVIDLTGLVLAERIEAQDLADSDPAAALARLSALMIDTAHQAALEAERITPAPQEPESPSAPQEEAGATGSTAQGSPTLGGLRLAGAALALPGLVSAGTLLRAPNLGWSQIRPEDHLAPDLERLGVGLQVGNEADFGALAAARLRPGASGQSADFIYLSGENGIGAGLVRDGVVLQGTAGFAGEVGHIQVDPTGPACSCGNQGCLERYAGRRVILAAAGLEASASPADLVAAWQAGSPSARQAVDTAARALAVALGAAINVVDIPDVVLGGHLAPLTGLLRPSLEPELSRRVLASPWSPTRVLPAPADEYPAASGAACAVLERIIADPASWVDAQPGA</sequence>
<gene>
    <name evidence="4" type="primary">mlc_1</name>
    <name evidence="4" type="ORF">NCTC11923_00042</name>
</gene>
<dbReference type="KEGG" id="asla:NCTC11923_00042"/>
<evidence type="ECO:0000256" key="1">
    <source>
        <dbReference type="ARBA" id="ARBA00006479"/>
    </source>
</evidence>
<accession>A0A3S5EM07</accession>
<feature type="compositionally biased region" description="Low complexity" evidence="2">
    <location>
        <begin position="140"/>
        <end position="155"/>
    </location>
</feature>
<evidence type="ECO:0000313" key="4">
    <source>
        <dbReference type="EMBL" id="VEG73437.1"/>
    </source>
</evidence>
<evidence type="ECO:0000259" key="3">
    <source>
        <dbReference type="Pfam" id="PF12802"/>
    </source>
</evidence>
<reference evidence="4 5" key="1">
    <citation type="submission" date="2018-12" db="EMBL/GenBank/DDBJ databases">
        <authorList>
            <consortium name="Pathogen Informatics"/>
        </authorList>
    </citation>
    <scope>NUCLEOTIDE SEQUENCE [LARGE SCALE GENOMIC DNA]</scope>
    <source>
        <strain evidence="4 5">NCTC11923</strain>
    </source>
</reference>
<name>A0A3S5EM07_9ACTO</name>
<dbReference type="PANTHER" id="PTHR18964">
    <property type="entry name" value="ROK (REPRESSOR, ORF, KINASE) FAMILY"/>
    <property type="match status" value="1"/>
</dbReference>
<dbReference type="PANTHER" id="PTHR18964:SF149">
    <property type="entry name" value="BIFUNCTIONAL UDP-N-ACETYLGLUCOSAMINE 2-EPIMERASE_N-ACETYLMANNOSAMINE KINASE"/>
    <property type="match status" value="1"/>
</dbReference>
<evidence type="ECO:0000313" key="5">
    <source>
        <dbReference type="Proteomes" id="UP000276899"/>
    </source>
</evidence>
<dbReference type="GO" id="GO:0003677">
    <property type="term" value="F:DNA binding"/>
    <property type="evidence" value="ECO:0007669"/>
    <property type="project" value="InterPro"/>
</dbReference>
<dbReference type="InterPro" id="IPR036388">
    <property type="entry name" value="WH-like_DNA-bd_sf"/>
</dbReference>
<proteinExistence type="inferred from homology"/>
<dbReference type="InterPro" id="IPR000835">
    <property type="entry name" value="HTH_MarR-typ"/>
</dbReference>
<organism evidence="4 5">
    <name type="scientific">Actinomyces slackii</name>
    <dbReference type="NCBI Taxonomy" id="52774"/>
    <lineage>
        <taxon>Bacteria</taxon>
        <taxon>Bacillati</taxon>
        <taxon>Actinomycetota</taxon>
        <taxon>Actinomycetes</taxon>
        <taxon>Actinomycetales</taxon>
        <taxon>Actinomycetaceae</taxon>
        <taxon>Actinomyces</taxon>
    </lineage>
</organism>
<dbReference type="Pfam" id="PF00480">
    <property type="entry name" value="ROK"/>
    <property type="match status" value="1"/>
</dbReference>